<protein>
    <submittedName>
        <fullName evidence="4">NAD(P)H-dependent oxidoreductase</fullName>
        <ecNumber evidence="4">1.-.-.-</ecNumber>
        <ecNumber evidence="4">1.6.99.-</ecNumber>
    </submittedName>
</protein>
<evidence type="ECO:0000313" key="5">
    <source>
        <dbReference type="Proteomes" id="UP001597419"/>
    </source>
</evidence>
<reference evidence="5" key="1">
    <citation type="journal article" date="2019" name="Int. J. Syst. Evol. Microbiol.">
        <title>The Global Catalogue of Microorganisms (GCM) 10K type strain sequencing project: providing services to taxonomists for standard genome sequencing and annotation.</title>
        <authorList>
            <consortium name="The Broad Institute Genomics Platform"/>
            <consortium name="The Broad Institute Genome Sequencing Center for Infectious Disease"/>
            <person name="Wu L."/>
            <person name="Ma J."/>
        </authorList>
    </citation>
    <scope>NUCLEOTIDE SEQUENCE [LARGE SCALE GENOMIC DNA]</scope>
    <source>
        <strain evidence="5">CGMCC 4.7643</strain>
    </source>
</reference>
<evidence type="ECO:0000259" key="3">
    <source>
        <dbReference type="Pfam" id="PF02525"/>
    </source>
</evidence>
<dbReference type="InterPro" id="IPR029039">
    <property type="entry name" value="Flavoprotein-like_sf"/>
</dbReference>
<name>A0ABW5GTJ7_9PSEU</name>
<evidence type="ECO:0000256" key="1">
    <source>
        <dbReference type="ARBA" id="ARBA00006252"/>
    </source>
</evidence>
<gene>
    <name evidence="4" type="ORF">ACFSYJ_34965</name>
</gene>
<accession>A0ABW5GTJ7</accession>
<evidence type="ECO:0000256" key="2">
    <source>
        <dbReference type="ARBA" id="ARBA00023002"/>
    </source>
</evidence>
<keyword evidence="5" id="KW-1185">Reference proteome</keyword>
<evidence type="ECO:0000313" key="4">
    <source>
        <dbReference type="EMBL" id="MFD2463862.1"/>
    </source>
</evidence>
<dbReference type="InterPro" id="IPR003680">
    <property type="entry name" value="Flavodoxin_fold"/>
</dbReference>
<dbReference type="RefSeq" id="WP_345386292.1">
    <property type="nucleotide sequence ID" value="NZ_BAABHG010000001.1"/>
</dbReference>
<dbReference type="EMBL" id="JBHUKU010000022">
    <property type="protein sequence ID" value="MFD2463862.1"/>
    <property type="molecule type" value="Genomic_DNA"/>
</dbReference>
<proteinExistence type="inferred from homology"/>
<dbReference type="EC" id="1.-.-.-" evidence="4"/>
<comment type="similarity">
    <text evidence="1">Belongs to the NAD(P)H dehydrogenase (quinone) family.</text>
</comment>
<dbReference type="Gene3D" id="3.40.50.360">
    <property type="match status" value="1"/>
</dbReference>
<keyword evidence="2 4" id="KW-0560">Oxidoreductase</keyword>
<dbReference type="EC" id="1.6.99.-" evidence="4"/>
<dbReference type="PANTHER" id="PTHR10204">
    <property type="entry name" value="NAD P H OXIDOREDUCTASE-RELATED"/>
    <property type="match status" value="1"/>
</dbReference>
<dbReference type="GO" id="GO:0016491">
    <property type="term" value="F:oxidoreductase activity"/>
    <property type="evidence" value="ECO:0007669"/>
    <property type="project" value="UniProtKB-KW"/>
</dbReference>
<organism evidence="4 5">
    <name type="scientific">Amycolatopsis samaneae</name>
    <dbReference type="NCBI Taxonomy" id="664691"/>
    <lineage>
        <taxon>Bacteria</taxon>
        <taxon>Bacillati</taxon>
        <taxon>Actinomycetota</taxon>
        <taxon>Actinomycetes</taxon>
        <taxon>Pseudonocardiales</taxon>
        <taxon>Pseudonocardiaceae</taxon>
        <taxon>Amycolatopsis</taxon>
    </lineage>
</organism>
<dbReference type="Pfam" id="PF02525">
    <property type="entry name" value="Flavodoxin_2"/>
    <property type="match status" value="1"/>
</dbReference>
<dbReference type="PANTHER" id="PTHR10204:SF34">
    <property type="entry name" value="NAD(P)H DEHYDROGENASE [QUINONE] 1 ISOFORM 1"/>
    <property type="match status" value="1"/>
</dbReference>
<comment type="caution">
    <text evidence="4">The sequence shown here is derived from an EMBL/GenBank/DDBJ whole genome shotgun (WGS) entry which is preliminary data.</text>
</comment>
<sequence>MSALVIDGHPNPASLCAAVARAYADAHGDATVLALRDLDFDPHLREGYRARQELEPDLRRAWDRIAGAGHVVVVAPIWWGSVPALLKGFFDRVLLPRRAFEIRPDGRPLGLLNGTGRLIVTTDSPWWYLWLMGDSAGKQLRRATLRYCGIRPVWTTRLGPVKGADDARRERWLSKTAELARRDAGKDRARRRR</sequence>
<dbReference type="InterPro" id="IPR051545">
    <property type="entry name" value="NAD(P)H_dehydrogenase_qn"/>
</dbReference>
<feature type="domain" description="Flavodoxin-like fold" evidence="3">
    <location>
        <begin position="1"/>
        <end position="170"/>
    </location>
</feature>
<dbReference type="Proteomes" id="UP001597419">
    <property type="component" value="Unassembled WGS sequence"/>
</dbReference>
<dbReference type="SUPFAM" id="SSF52218">
    <property type="entry name" value="Flavoproteins"/>
    <property type="match status" value="1"/>
</dbReference>